<dbReference type="RefSeq" id="WP_229671158.1">
    <property type="nucleotide sequence ID" value="NZ_BMOE01000024.1"/>
</dbReference>
<dbReference type="PANTHER" id="PTHR43877">
    <property type="entry name" value="AMINOALKYLPHOSPHONATE N-ACETYLTRANSFERASE-RELATED-RELATED"/>
    <property type="match status" value="1"/>
</dbReference>
<dbReference type="AlphaFoldDB" id="A0A917PRY8"/>
<evidence type="ECO:0000256" key="1">
    <source>
        <dbReference type="ARBA" id="ARBA00022679"/>
    </source>
</evidence>
<name>A0A917PRY8_9DEIO</name>
<dbReference type="Proteomes" id="UP000635726">
    <property type="component" value="Unassembled WGS sequence"/>
</dbReference>
<dbReference type="PANTHER" id="PTHR43877:SF1">
    <property type="entry name" value="ACETYLTRANSFERASE"/>
    <property type="match status" value="1"/>
</dbReference>
<dbReference type="PROSITE" id="PS51186">
    <property type="entry name" value="GNAT"/>
    <property type="match status" value="1"/>
</dbReference>
<dbReference type="InterPro" id="IPR016181">
    <property type="entry name" value="Acyl_CoA_acyltransferase"/>
</dbReference>
<dbReference type="EMBL" id="BMOE01000024">
    <property type="protein sequence ID" value="GGJ89397.1"/>
    <property type="molecule type" value="Genomic_DNA"/>
</dbReference>
<evidence type="ECO:0000256" key="2">
    <source>
        <dbReference type="ARBA" id="ARBA00023315"/>
    </source>
</evidence>
<comment type="caution">
    <text evidence="4">The sequence shown here is derived from an EMBL/GenBank/DDBJ whole genome shotgun (WGS) entry which is preliminary data.</text>
</comment>
<evidence type="ECO:0000313" key="4">
    <source>
        <dbReference type="EMBL" id="GGJ89397.1"/>
    </source>
</evidence>
<protein>
    <submittedName>
        <fullName evidence="4">GNAT family N-acetyltransferase</fullName>
    </submittedName>
</protein>
<evidence type="ECO:0000313" key="5">
    <source>
        <dbReference type="Proteomes" id="UP000635726"/>
    </source>
</evidence>
<evidence type="ECO:0000259" key="3">
    <source>
        <dbReference type="PROSITE" id="PS51186"/>
    </source>
</evidence>
<dbReference type="SUPFAM" id="SSF55729">
    <property type="entry name" value="Acyl-CoA N-acyltransferases (Nat)"/>
    <property type="match status" value="2"/>
</dbReference>
<dbReference type="Gene3D" id="3.40.630.30">
    <property type="match status" value="1"/>
</dbReference>
<feature type="domain" description="N-acetyltransferase" evidence="3">
    <location>
        <begin position="169"/>
        <end position="314"/>
    </location>
</feature>
<gene>
    <name evidence="4" type="ORF">GCM10008939_36760</name>
</gene>
<sequence length="314" mass="34270">MNAGPDSGITVRDAAPPDAPQLARLLTLAYLHQWTYTAERVTARLHAPTTERFTLTAEQAGQVVAGLDADPFPTAPGSLRVQLYGEPAAFTPLYLQALARAGRAGTRRLLSVVREDHRPQVAFLTAAGWRNAYQSWGAQLDLTAFTFTPFRPLEERHYLAGTEVHRFAADDRAAPWDALHALYRQGLQDAPRNPTTTHDADTPAYFREMVAGGQVFAALHGTQVRSYTALTVDGRGVASEHTATRPQDRSRGLATLVKATALDWAAREGFRTAGTGGTVANLPMLRVNARLGYRTEAMWLTWVRTVPPGVTSRA</sequence>
<reference evidence="4" key="2">
    <citation type="submission" date="2020-09" db="EMBL/GenBank/DDBJ databases">
        <authorList>
            <person name="Sun Q."/>
            <person name="Ohkuma M."/>
        </authorList>
    </citation>
    <scope>NUCLEOTIDE SEQUENCE</scope>
    <source>
        <strain evidence="4">JCM 14371</strain>
    </source>
</reference>
<keyword evidence="1" id="KW-0808">Transferase</keyword>
<keyword evidence="2" id="KW-0012">Acyltransferase</keyword>
<dbReference type="InterPro" id="IPR000182">
    <property type="entry name" value="GNAT_dom"/>
</dbReference>
<dbReference type="InterPro" id="IPR050832">
    <property type="entry name" value="Bact_Acetyltransf"/>
</dbReference>
<keyword evidence="5" id="KW-1185">Reference proteome</keyword>
<accession>A0A917PRY8</accession>
<reference evidence="4" key="1">
    <citation type="journal article" date="2014" name="Int. J. Syst. Evol. Microbiol.">
        <title>Complete genome sequence of Corynebacterium casei LMG S-19264T (=DSM 44701T), isolated from a smear-ripened cheese.</title>
        <authorList>
            <consortium name="US DOE Joint Genome Institute (JGI-PGF)"/>
            <person name="Walter F."/>
            <person name="Albersmeier A."/>
            <person name="Kalinowski J."/>
            <person name="Ruckert C."/>
        </authorList>
    </citation>
    <scope>NUCLEOTIDE SEQUENCE</scope>
    <source>
        <strain evidence="4">JCM 14371</strain>
    </source>
</reference>
<dbReference type="GO" id="GO:0016747">
    <property type="term" value="F:acyltransferase activity, transferring groups other than amino-acyl groups"/>
    <property type="evidence" value="ECO:0007669"/>
    <property type="project" value="InterPro"/>
</dbReference>
<proteinExistence type="predicted"/>
<organism evidence="4 5">
    <name type="scientific">Deinococcus aquiradiocola</name>
    <dbReference type="NCBI Taxonomy" id="393059"/>
    <lineage>
        <taxon>Bacteria</taxon>
        <taxon>Thermotogati</taxon>
        <taxon>Deinococcota</taxon>
        <taxon>Deinococci</taxon>
        <taxon>Deinococcales</taxon>
        <taxon>Deinococcaceae</taxon>
        <taxon>Deinococcus</taxon>
    </lineage>
</organism>